<dbReference type="AlphaFoldDB" id="A0A1C6IF12"/>
<dbReference type="FunFam" id="3.40.140.10:FF:000008">
    <property type="entry name" value="Cytidine deaminase"/>
    <property type="match status" value="1"/>
</dbReference>
<feature type="binding site" evidence="14">
    <location>
        <position position="90"/>
    </location>
    <ligand>
        <name>Zn(2+)</name>
        <dbReference type="ChEBI" id="CHEBI:29105"/>
        <note>catalytic</note>
    </ligand>
</feature>
<proteinExistence type="inferred from homology"/>
<accession>A0A1C6IF12</accession>
<comment type="catalytic activity">
    <reaction evidence="10 15">
        <text>2'-deoxycytidine + H2O + H(+) = 2'-deoxyuridine + NH4(+)</text>
        <dbReference type="Rhea" id="RHEA:13433"/>
        <dbReference type="ChEBI" id="CHEBI:15377"/>
        <dbReference type="ChEBI" id="CHEBI:15378"/>
        <dbReference type="ChEBI" id="CHEBI:15698"/>
        <dbReference type="ChEBI" id="CHEBI:16450"/>
        <dbReference type="ChEBI" id="CHEBI:28938"/>
        <dbReference type="EC" id="3.5.4.5"/>
    </reaction>
</comment>
<keyword evidence="8 14" id="KW-0862">Zinc</keyword>
<dbReference type="EMBL" id="FMHG01000001">
    <property type="protein sequence ID" value="SCJ67805.1"/>
    <property type="molecule type" value="Genomic_DNA"/>
</dbReference>
<evidence type="ECO:0000256" key="14">
    <source>
        <dbReference type="PIRSR" id="PIRSR606262-3"/>
    </source>
</evidence>
<dbReference type="Gene3D" id="3.40.140.10">
    <property type="entry name" value="Cytidine Deaminase, domain 2"/>
    <property type="match status" value="1"/>
</dbReference>
<dbReference type="GO" id="GO:0005829">
    <property type="term" value="C:cytosol"/>
    <property type="evidence" value="ECO:0007669"/>
    <property type="project" value="TreeGrafter"/>
</dbReference>
<dbReference type="NCBIfam" id="TIGR01354">
    <property type="entry name" value="cyt_deam_tetra"/>
    <property type="match status" value="1"/>
</dbReference>
<sequence length="139" mass="15021">MTAEQEKTLVQKAIEATAGAYVPYSGFRVGACVLGEDGEFYTGFNVENSSYGATICGERTAILHMLASGKSRKMRALAIASTMGKDLSCCGICRQFMVEFIESGDMPIYASDMQGNFEKTTYDEIMPKAFASFKATAQG</sequence>
<evidence type="ECO:0000256" key="9">
    <source>
        <dbReference type="ARBA" id="ARBA00032005"/>
    </source>
</evidence>
<evidence type="ECO:0000256" key="7">
    <source>
        <dbReference type="ARBA" id="ARBA00022801"/>
    </source>
</evidence>
<evidence type="ECO:0000256" key="3">
    <source>
        <dbReference type="ARBA" id="ARBA00006576"/>
    </source>
</evidence>
<comment type="catalytic activity">
    <reaction evidence="11 15">
        <text>cytidine + H2O + H(+) = uridine + NH4(+)</text>
        <dbReference type="Rhea" id="RHEA:16069"/>
        <dbReference type="ChEBI" id="CHEBI:15377"/>
        <dbReference type="ChEBI" id="CHEBI:15378"/>
        <dbReference type="ChEBI" id="CHEBI:16704"/>
        <dbReference type="ChEBI" id="CHEBI:17562"/>
        <dbReference type="ChEBI" id="CHEBI:28938"/>
        <dbReference type="EC" id="3.5.4.5"/>
    </reaction>
</comment>
<evidence type="ECO:0000259" key="16">
    <source>
        <dbReference type="PROSITE" id="PS51747"/>
    </source>
</evidence>
<dbReference type="SUPFAM" id="SSF53927">
    <property type="entry name" value="Cytidine deaminase-like"/>
    <property type="match status" value="1"/>
</dbReference>
<evidence type="ECO:0000256" key="6">
    <source>
        <dbReference type="ARBA" id="ARBA00022723"/>
    </source>
</evidence>
<feature type="binding site" evidence="14">
    <location>
        <position position="93"/>
    </location>
    <ligand>
        <name>Zn(2+)</name>
        <dbReference type="ChEBI" id="CHEBI:29105"/>
        <note>catalytic</note>
    </ligand>
</feature>
<evidence type="ECO:0000256" key="5">
    <source>
        <dbReference type="ARBA" id="ARBA00018266"/>
    </source>
</evidence>
<evidence type="ECO:0000256" key="4">
    <source>
        <dbReference type="ARBA" id="ARBA00012783"/>
    </source>
</evidence>
<dbReference type="CDD" id="cd01283">
    <property type="entry name" value="cytidine_deaminase"/>
    <property type="match status" value="1"/>
</dbReference>
<protein>
    <recommendedName>
        <fullName evidence="5 15">Cytidine deaminase</fullName>
        <ecNumber evidence="4 15">3.5.4.5</ecNumber>
    </recommendedName>
    <alternativeName>
        <fullName evidence="9 15">Cytidine aminohydrolase</fullName>
    </alternativeName>
</protein>
<feature type="binding site" evidence="13">
    <location>
        <begin position="45"/>
        <end position="51"/>
    </location>
    <ligand>
        <name>substrate</name>
    </ligand>
</feature>
<gene>
    <name evidence="17" type="primary">cdd_2</name>
    <name evidence="17" type="ORF">SAMEA3545359_01386</name>
</gene>
<organism evidence="17">
    <name type="scientific">uncultured Anaerotruncus sp</name>
    <dbReference type="NCBI Taxonomy" id="905011"/>
    <lineage>
        <taxon>Bacteria</taxon>
        <taxon>Bacillati</taxon>
        <taxon>Bacillota</taxon>
        <taxon>Clostridia</taxon>
        <taxon>Eubacteriales</taxon>
        <taxon>Oscillospiraceae</taxon>
        <taxon>Anaerotruncus</taxon>
        <taxon>environmental samples</taxon>
    </lineage>
</organism>
<dbReference type="GO" id="GO:0055086">
    <property type="term" value="P:nucleobase-containing small molecule metabolic process"/>
    <property type="evidence" value="ECO:0007669"/>
    <property type="project" value="UniProtKB-ARBA"/>
</dbReference>
<name>A0A1C6IF12_9FIRM</name>
<dbReference type="InterPro" id="IPR016193">
    <property type="entry name" value="Cytidine_deaminase-like"/>
</dbReference>
<evidence type="ECO:0000256" key="15">
    <source>
        <dbReference type="RuleBase" id="RU364006"/>
    </source>
</evidence>
<comment type="cofactor">
    <cofactor evidence="1 14 15">
        <name>Zn(2+)</name>
        <dbReference type="ChEBI" id="CHEBI:29105"/>
    </cofactor>
</comment>
<comment type="similarity">
    <text evidence="3 15">Belongs to the cytidine and deoxycytidylate deaminase family.</text>
</comment>
<dbReference type="GO" id="GO:0004126">
    <property type="term" value="F:cytidine deaminase activity"/>
    <property type="evidence" value="ECO:0007669"/>
    <property type="project" value="UniProtKB-UniRule"/>
</dbReference>
<evidence type="ECO:0000256" key="2">
    <source>
        <dbReference type="ARBA" id="ARBA00003949"/>
    </source>
</evidence>
<reference evidence="17" key="1">
    <citation type="submission" date="2015-09" db="EMBL/GenBank/DDBJ databases">
        <authorList>
            <consortium name="Pathogen Informatics"/>
        </authorList>
    </citation>
    <scope>NUCLEOTIDE SEQUENCE</scope>
    <source>
        <strain evidence="17">2789STDY5834896</strain>
    </source>
</reference>
<feature type="active site" description="Proton donor" evidence="12">
    <location>
        <position position="58"/>
    </location>
</feature>
<evidence type="ECO:0000256" key="8">
    <source>
        <dbReference type="ARBA" id="ARBA00022833"/>
    </source>
</evidence>
<evidence type="ECO:0000313" key="17">
    <source>
        <dbReference type="EMBL" id="SCJ67805.1"/>
    </source>
</evidence>
<feature type="binding site" evidence="14">
    <location>
        <position position="56"/>
    </location>
    <ligand>
        <name>Zn(2+)</name>
        <dbReference type="ChEBI" id="CHEBI:29105"/>
        <note>catalytic</note>
    </ligand>
</feature>
<evidence type="ECO:0000256" key="13">
    <source>
        <dbReference type="PIRSR" id="PIRSR606262-2"/>
    </source>
</evidence>
<dbReference type="EC" id="3.5.4.5" evidence="4 15"/>
<keyword evidence="7 15" id="KW-0378">Hydrolase</keyword>
<dbReference type="GO" id="GO:0072527">
    <property type="term" value="P:pyrimidine-containing compound metabolic process"/>
    <property type="evidence" value="ECO:0007669"/>
    <property type="project" value="UniProtKB-ARBA"/>
</dbReference>
<evidence type="ECO:0000256" key="12">
    <source>
        <dbReference type="PIRSR" id="PIRSR606262-1"/>
    </source>
</evidence>
<dbReference type="GO" id="GO:0008270">
    <property type="term" value="F:zinc ion binding"/>
    <property type="evidence" value="ECO:0007669"/>
    <property type="project" value="UniProtKB-UniRule"/>
</dbReference>
<feature type="domain" description="CMP/dCMP-type deaminase" evidence="16">
    <location>
        <begin position="4"/>
        <end position="133"/>
    </location>
</feature>
<keyword evidence="6 14" id="KW-0479">Metal-binding</keyword>
<dbReference type="NCBIfam" id="NF004064">
    <property type="entry name" value="PRK05578.1"/>
    <property type="match status" value="1"/>
</dbReference>
<dbReference type="InterPro" id="IPR050202">
    <property type="entry name" value="Cyt/Deoxycyt_deaminase"/>
</dbReference>
<comment type="function">
    <text evidence="2 15">This enzyme scavenges exogenous and endogenous cytidine and 2'-deoxycytidine for UMP synthesis.</text>
</comment>
<evidence type="ECO:0000256" key="10">
    <source>
        <dbReference type="ARBA" id="ARBA00049252"/>
    </source>
</evidence>
<dbReference type="InterPro" id="IPR002125">
    <property type="entry name" value="CMP_dCMP_dom"/>
</dbReference>
<evidence type="ECO:0000256" key="1">
    <source>
        <dbReference type="ARBA" id="ARBA00001947"/>
    </source>
</evidence>
<dbReference type="PANTHER" id="PTHR11644">
    <property type="entry name" value="CYTIDINE DEAMINASE"/>
    <property type="match status" value="1"/>
</dbReference>
<dbReference type="InterPro" id="IPR006262">
    <property type="entry name" value="Cyt_deam_tetra"/>
</dbReference>
<dbReference type="PANTHER" id="PTHR11644:SF2">
    <property type="entry name" value="CYTIDINE DEAMINASE"/>
    <property type="match status" value="1"/>
</dbReference>
<dbReference type="PROSITE" id="PS51747">
    <property type="entry name" value="CYT_DCMP_DEAMINASES_2"/>
    <property type="match status" value="1"/>
</dbReference>
<evidence type="ECO:0000256" key="11">
    <source>
        <dbReference type="ARBA" id="ARBA00049558"/>
    </source>
</evidence>
<dbReference type="Pfam" id="PF00383">
    <property type="entry name" value="dCMP_cyt_deam_1"/>
    <property type="match status" value="1"/>
</dbReference>